<dbReference type="InterPro" id="IPR006948">
    <property type="entry name" value="Alliinase_C"/>
</dbReference>
<dbReference type="InterPro" id="IPR044810">
    <property type="entry name" value="WRKY_plant"/>
</dbReference>
<name>A0A843VZ91_COLES</name>
<dbReference type="Pfam" id="PF03106">
    <property type="entry name" value="WRKY"/>
    <property type="match status" value="1"/>
</dbReference>
<evidence type="ECO:0000256" key="4">
    <source>
        <dbReference type="ARBA" id="ARBA00023163"/>
    </source>
</evidence>
<dbReference type="PROSITE" id="PS50811">
    <property type="entry name" value="WRKY"/>
    <property type="match status" value="1"/>
</dbReference>
<evidence type="ECO:0000313" key="8">
    <source>
        <dbReference type="Proteomes" id="UP000652761"/>
    </source>
</evidence>
<comment type="caution">
    <text evidence="7">The sequence shown here is derived from an EMBL/GenBank/DDBJ whole genome shotgun (WGS) entry which is preliminary data.</text>
</comment>
<keyword evidence="5" id="KW-0539">Nucleus</keyword>
<dbReference type="GO" id="GO:0003700">
    <property type="term" value="F:DNA-binding transcription factor activity"/>
    <property type="evidence" value="ECO:0007669"/>
    <property type="project" value="InterPro"/>
</dbReference>
<accession>A0A843VZ91</accession>
<evidence type="ECO:0000256" key="2">
    <source>
        <dbReference type="ARBA" id="ARBA00023015"/>
    </source>
</evidence>
<dbReference type="SUPFAM" id="SSF118290">
    <property type="entry name" value="WRKY DNA-binding domain"/>
    <property type="match status" value="1"/>
</dbReference>
<dbReference type="SMART" id="SM00774">
    <property type="entry name" value="WRKY"/>
    <property type="match status" value="1"/>
</dbReference>
<dbReference type="PANTHER" id="PTHR31221">
    <property type="entry name" value="WRKY TRANSCRIPTION FACTOR PROTEIN 1-RELATED"/>
    <property type="match status" value="1"/>
</dbReference>
<gene>
    <name evidence="7" type="ORF">Taro_029093</name>
</gene>
<organism evidence="7 8">
    <name type="scientific">Colocasia esculenta</name>
    <name type="common">Wild taro</name>
    <name type="synonym">Arum esculentum</name>
    <dbReference type="NCBI Taxonomy" id="4460"/>
    <lineage>
        <taxon>Eukaryota</taxon>
        <taxon>Viridiplantae</taxon>
        <taxon>Streptophyta</taxon>
        <taxon>Embryophyta</taxon>
        <taxon>Tracheophyta</taxon>
        <taxon>Spermatophyta</taxon>
        <taxon>Magnoliopsida</taxon>
        <taxon>Liliopsida</taxon>
        <taxon>Araceae</taxon>
        <taxon>Aroideae</taxon>
        <taxon>Colocasieae</taxon>
        <taxon>Colocasia</taxon>
    </lineage>
</organism>
<sequence>MVRLASARMLHPMRPRVRSHDEDKHGHREEADDLGMFWINLDIDDVYIYEEPCVHPVVAQTFYVNQMRHEDRARGIGAATGPQDSHVVLQTDAKCSISGDGYQWRKYGQKVVKGNPYPRHLILRCLPGLCLGSMCRWALVKDRDVAARMTKYIELNTIGVSKDSQLRAAEIYTWGNS</sequence>
<dbReference type="Pfam" id="PF04864">
    <property type="entry name" value="Alliinase_C"/>
    <property type="match status" value="1"/>
</dbReference>
<dbReference type="PANTHER" id="PTHR31221:SF90">
    <property type="entry name" value="WRKY TRANSCRIPTION FACTOR 44"/>
    <property type="match status" value="1"/>
</dbReference>
<keyword evidence="2" id="KW-0805">Transcription regulation</keyword>
<dbReference type="InterPro" id="IPR036576">
    <property type="entry name" value="WRKY_dom_sf"/>
</dbReference>
<evidence type="ECO:0000256" key="3">
    <source>
        <dbReference type="ARBA" id="ARBA00023125"/>
    </source>
</evidence>
<keyword evidence="3" id="KW-0238">DNA-binding</keyword>
<reference evidence="7" key="1">
    <citation type="submission" date="2017-07" db="EMBL/GenBank/DDBJ databases">
        <title>Taro Niue Genome Assembly and Annotation.</title>
        <authorList>
            <person name="Atibalentja N."/>
            <person name="Keating K."/>
            <person name="Fields C.J."/>
        </authorList>
    </citation>
    <scope>NUCLEOTIDE SEQUENCE</scope>
    <source>
        <strain evidence="7">Niue_2</strain>
        <tissue evidence="7">Leaf</tissue>
    </source>
</reference>
<dbReference type="Gene3D" id="2.20.25.80">
    <property type="entry name" value="WRKY domain"/>
    <property type="match status" value="1"/>
</dbReference>
<dbReference type="OrthoDB" id="1915472at2759"/>
<dbReference type="InterPro" id="IPR003657">
    <property type="entry name" value="WRKY_dom"/>
</dbReference>
<dbReference type="AlphaFoldDB" id="A0A843VZ91"/>
<dbReference type="GO" id="GO:0016846">
    <property type="term" value="F:carbon-sulfur lyase activity"/>
    <property type="evidence" value="ECO:0007669"/>
    <property type="project" value="InterPro"/>
</dbReference>
<feature type="domain" description="WRKY" evidence="6">
    <location>
        <begin position="93"/>
        <end position="119"/>
    </location>
</feature>
<evidence type="ECO:0000256" key="5">
    <source>
        <dbReference type="ARBA" id="ARBA00023242"/>
    </source>
</evidence>
<protein>
    <recommendedName>
        <fullName evidence="6">WRKY domain-containing protein</fullName>
    </recommendedName>
</protein>
<evidence type="ECO:0000259" key="6">
    <source>
        <dbReference type="PROSITE" id="PS50811"/>
    </source>
</evidence>
<comment type="subcellular location">
    <subcellularLocation>
        <location evidence="1">Nucleus</location>
    </subcellularLocation>
</comment>
<evidence type="ECO:0000313" key="7">
    <source>
        <dbReference type="EMBL" id="MQL96419.1"/>
    </source>
</evidence>
<keyword evidence="4" id="KW-0804">Transcription</keyword>
<keyword evidence="8" id="KW-1185">Reference proteome</keyword>
<dbReference type="GO" id="GO:0005634">
    <property type="term" value="C:nucleus"/>
    <property type="evidence" value="ECO:0007669"/>
    <property type="project" value="UniProtKB-SubCell"/>
</dbReference>
<dbReference type="GO" id="GO:0043565">
    <property type="term" value="F:sequence-specific DNA binding"/>
    <property type="evidence" value="ECO:0007669"/>
    <property type="project" value="InterPro"/>
</dbReference>
<dbReference type="EMBL" id="NMUH01001916">
    <property type="protein sequence ID" value="MQL96419.1"/>
    <property type="molecule type" value="Genomic_DNA"/>
</dbReference>
<evidence type="ECO:0000256" key="1">
    <source>
        <dbReference type="ARBA" id="ARBA00004123"/>
    </source>
</evidence>
<dbReference type="Proteomes" id="UP000652761">
    <property type="component" value="Unassembled WGS sequence"/>
</dbReference>
<proteinExistence type="predicted"/>